<protein>
    <submittedName>
        <fullName evidence="2">DISARM system phospholipase D-like protein DrmC</fullName>
    </submittedName>
</protein>
<comment type="caution">
    <text evidence="2">The sequence shown here is derived from an EMBL/GenBank/DDBJ whole genome shotgun (WGS) entry which is preliminary data.</text>
</comment>
<proteinExistence type="predicted"/>
<dbReference type="NCBIfam" id="NF038319">
    <property type="entry name" value="DISARM_DrmC_I"/>
    <property type="match status" value="1"/>
</dbReference>
<gene>
    <name evidence="2" type="primary">drmC</name>
    <name evidence="2" type="ORF">K4A83_22445</name>
</gene>
<dbReference type="InterPro" id="IPR001736">
    <property type="entry name" value="PLipase_D/transphosphatidylase"/>
</dbReference>
<dbReference type="EMBL" id="JAIHOM010000226">
    <property type="protein sequence ID" value="MCW6038990.1"/>
    <property type="molecule type" value="Genomic_DNA"/>
</dbReference>
<feature type="domain" description="PLD phosphodiesterase" evidence="1">
    <location>
        <begin position="202"/>
        <end position="229"/>
    </location>
</feature>
<sequence>MVFDSTFLEVINQVAVGLTESLTAELETILSKVYRQPTEQWEYSLADALPSRTLRQKVHILLNYWQQTYPNIQPQSIYLALLSSQQLHQQLQKEYEVQPIWTIPKETGEWPRRTEQTILKLIAQTQKELLIICFAVYNVPQIVSALQEALERGVTVRLIVELPEAAQKISVGVFQTFPPDLLEKMDIYYWPKSQRPLGDKGQIGSLHIKGIVSDQTHLFVSSANLTQSALQLNLELGLLTKQPLLAQQITDTIDHLLCQHILCPIPSYSVSI</sequence>
<name>A0ABT3LBV1_9CYAN</name>
<organism evidence="2 3">
    <name type="scientific">Spirulina subsalsa FACHB-351</name>
    <dbReference type="NCBI Taxonomy" id="234711"/>
    <lineage>
        <taxon>Bacteria</taxon>
        <taxon>Bacillati</taxon>
        <taxon>Cyanobacteriota</taxon>
        <taxon>Cyanophyceae</taxon>
        <taxon>Spirulinales</taxon>
        <taxon>Spirulinaceae</taxon>
        <taxon>Spirulina</taxon>
    </lineage>
</organism>
<dbReference type="PANTHER" id="PTHR21248:SF22">
    <property type="entry name" value="PHOSPHOLIPASE D"/>
    <property type="match status" value="1"/>
</dbReference>
<dbReference type="InterPro" id="IPR025202">
    <property type="entry name" value="PLD-like_dom"/>
</dbReference>
<dbReference type="InterPro" id="IPR047955">
    <property type="entry name" value="DrmC-like"/>
</dbReference>
<dbReference type="Pfam" id="PF13091">
    <property type="entry name" value="PLDc_2"/>
    <property type="match status" value="1"/>
</dbReference>
<evidence type="ECO:0000313" key="3">
    <source>
        <dbReference type="Proteomes" id="UP001526426"/>
    </source>
</evidence>
<accession>A0ABT3LBV1</accession>
<dbReference type="RefSeq" id="WP_265266936.1">
    <property type="nucleotide sequence ID" value="NZ_JAIHOM010000226.1"/>
</dbReference>
<dbReference type="Gene3D" id="3.30.870.10">
    <property type="entry name" value="Endonuclease Chain A"/>
    <property type="match status" value="1"/>
</dbReference>
<dbReference type="SUPFAM" id="SSF56024">
    <property type="entry name" value="Phospholipase D/nuclease"/>
    <property type="match status" value="1"/>
</dbReference>
<evidence type="ECO:0000259" key="1">
    <source>
        <dbReference type="PROSITE" id="PS50035"/>
    </source>
</evidence>
<dbReference type="Proteomes" id="UP001526426">
    <property type="component" value="Unassembled WGS sequence"/>
</dbReference>
<evidence type="ECO:0000313" key="2">
    <source>
        <dbReference type="EMBL" id="MCW6038990.1"/>
    </source>
</evidence>
<reference evidence="2 3" key="1">
    <citation type="submission" date="2021-08" db="EMBL/GenBank/DDBJ databases">
        <title>Draft genome sequence of Spirulina subsalsa with high tolerance to salinity and hype-accumulation of phycocyanin.</title>
        <authorList>
            <person name="Pei H."/>
            <person name="Jiang L."/>
        </authorList>
    </citation>
    <scope>NUCLEOTIDE SEQUENCE [LARGE SCALE GENOMIC DNA]</scope>
    <source>
        <strain evidence="2 3">FACHB-351</strain>
    </source>
</reference>
<dbReference type="PANTHER" id="PTHR21248">
    <property type="entry name" value="CARDIOLIPIN SYNTHASE"/>
    <property type="match status" value="1"/>
</dbReference>
<keyword evidence="3" id="KW-1185">Reference proteome</keyword>
<dbReference type="PROSITE" id="PS50035">
    <property type="entry name" value="PLD"/>
    <property type="match status" value="1"/>
</dbReference>